<dbReference type="Proteomes" id="UP000176944">
    <property type="component" value="Chromosome"/>
</dbReference>
<organism evidence="1 2">
    <name type="scientific">Moorena producens (strain JHB)</name>
    <dbReference type="NCBI Taxonomy" id="1454205"/>
    <lineage>
        <taxon>Bacteria</taxon>
        <taxon>Bacillati</taxon>
        <taxon>Cyanobacteriota</taxon>
        <taxon>Cyanophyceae</taxon>
        <taxon>Coleofasciculales</taxon>
        <taxon>Coleofasciculaceae</taxon>
        <taxon>Moorena</taxon>
    </lineage>
</organism>
<proteinExistence type="predicted"/>
<protein>
    <submittedName>
        <fullName evidence="1">Uncharacterized protein</fullName>
    </submittedName>
</protein>
<gene>
    <name evidence="1" type="ORF">BJP36_26215</name>
</gene>
<name>A0A1D9GBI0_MOOP1</name>
<dbReference type="EMBL" id="CP017708">
    <property type="protein sequence ID" value="AOY84901.1"/>
    <property type="molecule type" value="Genomic_DNA"/>
</dbReference>
<evidence type="ECO:0000313" key="1">
    <source>
        <dbReference type="EMBL" id="AOY84901.1"/>
    </source>
</evidence>
<accession>A0A1D9GBI0</accession>
<dbReference type="AlphaFoldDB" id="A0A1D9GBI0"/>
<sequence>MEVNVNCAQDCINGCILGDKCPNQQYVAEASQFINGTSLDKMLELAAVRPRAFSKLSVNAHREEARLKKLSQPPKWVIPDFPE</sequence>
<evidence type="ECO:0000313" key="2">
    <source>
        <dbReference type="Proteomes" id="UP000176944"/>
    </source>
</evidence>
<reference evidence="2" key="1">
    <citation type="submission" date="2016-10" db="EMBL/GenBank/DDBJ databases">
        <title>Comparative genomics uncovers the prolific and rare metabolic potential of the cyanobacterial genus Moorea.</title>
        <authorList>
            <person name="Leao T."/>
            <person name="Castelao G."/>
            <person name="Korobeynikov A."/>
            <person name="Monroe E.A."/>
            <person name="Podell S."/>
            <person name="Glukhov E."/>
            <person name="Allen E."/>
            <person name="Gerwick W.H."/>
            <person name="Gerwick L."/>
        </authorList>
    </citation>
    <scope>NUCLEOTIDE SEQUENCE [LARGE SCALE GENOMIC DNA]</scope>
    <source>
        <strain evidence="2">JHB</strain>
    </source>
</reference>